<comment type="similarity">
    <text evidence="1">Belongs to the GST superfamily.</text>
</comment>
<dbReference type="SFLD" id="SFLDG00358">
    <property type="entry name" value="Main_(cytGST)"/>
    <property type="match status" value="1"/>
</dbReference>
<name>A0ABT8VYK4_9GAMM</name>
<proteinExistence type="inferred from homology"/>
<dbReference type="InterPro" id="IPR036249">
    <property type="entry name" value="Thioredoxin-like_sf"/>
</dbReference>
<dbReference type="PANTHER" id="PTHR44051:SF22">
    <property type="entry name" value="DISULFIDE-BOND OXIDOREDUCTASE YGHU"/>
    <property type="match status" value="1"/>
</dbReference>
<dbReference type="EMBL" id="JAUMIS010000001">
    <property type="protein sequence ID" value="MDO3721074.1"/>
    <property type="molecule type" value="Genomic_DNA"/>
</dbReference>
<accession>A0ABT8VYK4</accession>
<dbReference type="SUPFAM" id="SSF47616">
    <property type="entry name" value="GST C-terminal domain-like"/>
    <property type="match status" value="1"/>
</dbReference>
<evidence type="ECO:0000259" key="3">
    <source>
        <dbReference type="PROSITE" id="PS50405"/>
    </source>
</evidence>
<comment type="caution">
    <text evidence="4">The sequence shown here is derived from an EMBL/GenBank/DDBJ whole genome shotgun (WGS) entry which is preliminary data.</text>
</comment>
<dbReference type="InterPro" id="IPR004045">
    <property type="entry name" value="Glutathione_S-Trfase_N"/>
</dbReference>
<dbReference type="PROSITE" id="PS50404">
    <property type="entry name" value="GST_NTER"/>
    <property type="match status" value="1"/>
</dbReference>
<sequence length="221" mass="25536">MIDLYTAPTPNGYKVSVLLEELGVEYNLIPVDLSKGDQKTPEFLAMNPNGRIPVIVDRDNDDFVVFESGAIMIYLAEKYGQFYPADPKVRSRALQWLMFQMGGVGPMMGQANVFYRYFPEKIPAAIDRYHHECRRLFEVLDTRLAESPYLAGDEVTIADFANWCWVRTYNWSGVSIDGLAHLKRWMDELYERPGCQRGIHRPERPKKPDELIKHAQTMVTR</sequence>
<dbReference type="InterPro" id="IPR036282">
    <property type="entry name" value="Glutathione-S-Trfase_C_sf"/>
</dbReference>
<evidence type="ECO:0000313" key="4">
    <source>
        <dbReference type="EMBL" id="MDO3721074.1"/>
    </source>
</evidence>
<organism evidence="4 5">
    <name type="scientific">Marinobacter suaedae</name>
    <dbReference type="NCBI Taxonomy" id="3057675"/>
    <lineage>
        <taxon>Bacteria</taxon>
        <taxon>Pseudomonadati</taxon>
        <taxon>Pseudomonadota</taxon>
        <taxon>Gammaproteobacteria</taxon>
        <taxon>Pseudomonadales</taxon>
        <taxon>Marinobacteraceae</taxon>
        <taxon>Marinobacter</taxon>
    </lineage>
</organism>
<evidence type="ECO:0000256" key="1">
    <source>
        <dbReference type="RuleBase" id="RU003494"/>
    </source>
</evidence>
<dbReference type="RefSeq" id="WP_302909104.1">
    <property type="nucleotide sequence ID" value="NZ_JAUMIS010000001.1"/>
</dbReference>
<dbReference type="SFLD" id="SFLDS00019">
    <property type="entry name" value="Glutathione_Transferase_(cytos"/>
    <property type="match status" value="1"/>
</dbReference>
<evidence type="ECO:0000313" key="5">
    <source>
        <dbReference type="Proteomes" id="UP001168640"/>
    </source>
</evidence>
<dbReference type="InterPro" id="IPR004046">
    <property type="entry name" value="GST_C"/>
</dbReference>
<feature type="domain" description="GST C-terminal" evidence="3">
    <location>
        <begin position="86"/>
        <end position="209"/>
    </location>
</feature>
<dbReference type="Pfam" id="PF02798">
    <property type="entry name" value="GST_N"/>
    <property type="match status" value="1"/>
</dbReference>
<reference evidence="4" key="1">
    <citation type="submission" date="2023-07" db="EMBL/GenBank/DDBJ databases">
        <title>Marinobacter sp. chi1 genome sequencing and assembly.</title>
        <authorList>
            <person name="Park S."/>
        </authorList>
    </citation>
    <scope>NUCLEOTIDE SEQUENCE</scope>
    <source>
        <strain evidence="4">Chi1</strain>
    </source>
</reference>
<keyword evidence="5" id="KW-1185">Reference proteome</keyword>
<dbReference type="PANTHER" id="PTHR44051">
    <property type="entry name" value="GLUTATHIONE S-TRANSFERASE-RELATED"/>
    <property type="match status" value="1"/>
</dbReference>
<dbReference type="Gene3D" id="3.40.30.10">
    <property type="entry name" value="Glutaredoxin"/>
    <property type="match status" value="1"/>
</dbReference>
<protein>
    <submittedName>
        <fullName evidence="4">Glutathione S-transferase N-terminal domain-containing protein</fullName>
    </submittedName>
</protein>
<dbReference type="PROSITE" id="PS50405">
    <property type="entry name" value="GST_CTER"/>
    <property type="match status" value="1"/>
</dbReference>
<dbReference type="Gene3D" id="1.20.1050.10">
    <property type="match status" value="1"/>
</dbReference>
<evidence type="ECO:0000259" key="2">
    <source>
        <dbReference type="PROSITE" id="PS50404"/>
    </source>
</evidence>
<feature type="domain" description="GST N-terminal" evidence="2">
    <location>
        <begin position="1"/>
        <end position="83"/>
    </location>
</feature>
<dbReference type="SFLD" id="SFLDG01151">
    <property type="entry name" value="Main.2:_Nu-like"/>
    <property type="match status" value="1"/>
</dbReference>
<gene>
    <name evidence="4" type="ORF">QVZ43_05030</name>
</gene>
<dbReference type="InterPro" id="IPR010987">
    <property type="entry name" value="Glutathione-S-Trfase_C-like"/>
</dbReference>
<dbReference type="CDD" id="cd03048">
    <property type="entry name" value="GST_N_Ure2p_like"/>
    <property type="match status" value="1"/>
</dbReference>
<dbReference type="Proteomes" id="UP001168640">
    <property type="component" value="Unassembled WGS sequence"/>
</dbReference>
<dbReference type="SUPFAM" id="SSF52833">
    <property type="entry name" value="Thioredoxin-like"/>
    <property type="match status" value="1"/>
</dbReference>
<dbReference type="Pfam" id="PF00043">
    <property type="entry name" value="GST_C"/>
    <property type="match status" value="1"/>
</dbReference>
<dbReference type="SFLD" id="SFLDG01150">
    <property type="entry name" value="Main.1:_Beta-like"/>
    <property type="match status" value="1"/>
</dbReference>
<dbReference type="InterPro" id="IPR040079">
    <property type="entry name" value="Glutathione_S-Trfase"/>
</dbReference>